<protein>
    <submittedName>
        <fullName evidence="1">Uncharacterized protein</fullName>
    </submittedName>
</protein>
<comment type="caution">
    <text evidence="1">The sequence shown here is derived from an EMBL/GenBank/DDBJ whole genome shotgun (WGS) entry which is preliminary data.</text>
</comment>
<evidence type="ECO:0000313" key="1">
    <source>
        <dbReference type="EMBL" id="GFC73371.1"/>
    </source>
</evidence>
<gene>
    <name evidence="1" type="ORF">Tci_845341</name>
</gene>
<feature type="non-terminal residue" evidence="1">
    <location>
        <position position="117"/>
    </location>
</feature>
<sequence length="117" mass="13137">MTSSTIATTKTTSQAPILPTTVPSSIIQNLPSFGSLFRFDNRLGSLEANFSEFRQTNQFAGAVSSIPGIVNHYMDQRMNEAVKIAVQIQSDRLRDETQKENDEFLRTVDENIKKIIK</sequence>
<accession>A0A699QIY5</accession>
<dbReference type="AlphaFoldDB" id="A0A699QIY5"/>
<organism evidence="1">
    <name type="scientific">Tanacetum cinerariifolium</name>
    <name type="common">Dalmatian daisy</name>
    <name type="synonym">Chrysanthemum cinerariifolium</name>
    <dbReference type="NCBI Taxonomy" id="118510"/>
    <lineage>
        <taxon>Eukaryota</taxon>
        <taxon>Viridiplantae</taxon>
        <taxon>Streptophyta</taxon>
        <taxon>Embryophyta</taxon>
        <taxon>Tracheophyta</taxon>
        <taxon>Spermatophyta</taxon>
        <taxon>Magnoliopsida</taxon>
        <taxon>eudicotyledons</taxon>
        <taxon>Gunneridae</taxon>
        <taxon>Pentapetalae</taxon>
        <taxon>asterids</taxon>
        <taxon>campanulids</taxon>
        <taxon>Asterales</taxon>
        <taxon>Asteraceae</taxon>
        <taxon>Asteroideae</taxon>
        <taxon>Anthemideae</taxon>
        <taxon>Anthemidinae</taxon>
        <taxon>Tanacetum</taxon>
    </lineage>
</organism>
<dbReference type="EMBL" id="BKCJ011042241">
    <property type="protein sequence ID" value="GFC73371.1"/>
    <property type="molecule type" value="Genomic_DNA"/>
</dbReference>
<reference evidence="1" key="1">
    <citation type="journal article" date="2019" name="Sci. Rep.">
        <title>Draft genome of Tanacetum cinerariifolium, the natural source of mosquito coil.</title>
        <authorList>
            <person name="Yamashiro T."/>
            <person name="Shiraishi A."/>
            <person name="Satake H."/>
            <person name="Nakayama K."/>
        </authorList>
    </citation>
    <scope>NUCLEOTIDE SEQUENCE</scope>
</reference>
<name>A0A699QIY5_TANCI</name>
<proteinExistence type="predicted"/>